<keyword evidence="1" id="KW-1133">Transmembrane helix</keyword>
<dbReference type="EMBL" id="QJKB01000001">
    <property type="protein sequence ID" value="PXX46834.1"/>
    <property type="molecule type" value="Genomic_DNA"/>
</dbReference>
<comment type="caution">
    <text evidence="2">The sequence shown here is derived from an EMBL/GenBank/DDBJ whole genome shotgun (WGS) entry which is preliminary data.</text>
</comment>
<sequence length="168" mass="18285">MKDLMNTPQDASNADAVLDQQFSLLRKDLQEMNTPTAIEQTLLQAFAKQQANDKKQARSKRLRPWLAGLLTLSGSFGLLMLTVMFPASQHQLTPDSATVSSTELPPFVALVPLERLNNETPSMLEAEVPAAWLASLGMPVSPEIAGDMVQAQMLVAADGEPLAMRLLK</sequence>
<keyword evidence="1" id="KW-0812">Transmembrane</keyword>
<proteinExistence type="predicted"/>
<keyword evidence="3" id="KW-1185">Reference proteome</keyword>
<evidence type="ECO:0000256" key="1">
    <source>
        <dbReference type="SAM" id="Phobius"/>
    </source>
</evidence>
<dbReference type="AlphaFoldDB" id="A0A318K0N0"/>
<reference evidence="2 3" key="1">
    <citation type="submission" date="2018-05" db="EMBL/GenBank/DDBJ databases">
        <title>Genomic Encyclopedia of Type Strains, Phase IV (KMG-IV): sequencing the most valuable type-strain genomes for metagenomic binning, comparative biology and taxonomic classification.</title>
        <authorList>
            <person name="Goeker M."/>
        </authorList>
    </citation>
    <scope>NUCLEOTIDE SEQUENCE [LARGE SCALE GENOMIC DNA]</scope>
    <source>
        <strain evidence="2 3">DSM 19792</strain>
    </source>
</reference>
<evidence type="ECO:0000313" key="3">
    <source>
        <dbReference type="Proteomes" id="UP000247792"/>
    </source>
</evidence>
<evidence type="ECO:0000313" key="2">
    <source>
        <dbReference type="EMBL" id="PXX46834.1"/>
    </source>
</evidence>
<protein>
    <submittedName>
        <fullName evidence="2">Uncharacterized protein</fullName>
    </submittedName>
</protein>
<keyword evidence="1" id="KW-0472">Membrane</keyword>
<name>A0A318K0N0_9BURK</name>
<gene>
    <name evidence="2" type="ORF">DFR42_101410</name>
</gene>
<accession>A0A318K0N0</accession>
<feature type="transmembrane region" description="Helical" evidence="1">
    <location>
        <begin position="65"/>
        <end position="85"/>
    </location>
</feature>
<organism evidence="2 3">
    <name type="scientific">Undibacterium pigrum</name>
    <dbReference type="NCBI Taxonomy" id="401470"/>
    <lineage>
        <taxon>Bacteria</taxon>
        <taxon>Pseudomonadati</taxon>
        <taxon>Pseudomonadota</taxon>
        <taxon>Betaproteobacteria</taxon>
        <taxon>Burkholderiales</taxon>
        <taxon>Oxalobacteraceae</taxon>
        <taxon>Undibacterium</taxon>
    </lineage>
</organism>
<dbReference type="Proteomes" id="UP000247792">
    <property type="component" value="Unassembled WGS sequence"/>
</dbReference>